<accession>W6QUE8</accession>
<dbReference type="FunFam" id="3.40.30.10:FF:000096">
    <property type="entry name" value="Glutathione S-transferase kappa"/>
    <property type="match status" value="1"/>
</dbReference>
<dbReference type="InterPro" id="IPR051924">
    <property type="entry name" value="GST_Kappa/NadH"/>
</dbReference>
<comment type="catalytic activity">
    <reaction evidence="4">
        <text>RX + glutathione = an S-substituted glutathione + a halide anion + H(+)</text>
        <dbReference type="Rhea" id="RHEA:16437"/>
        <dbReference type="ChEBI" id="CHEBI:15378"/>
        <dbReference type="ChEBI" id="CHEBI:16042"/>
        <dbReference type="ChEBI" id="CHEBI:17792"/>
        <dbReference type="ChEBI" id="CHEBI:57925"/>
        <dbReference type="ChEBI" id="CHEBI:90779"/>
        <dbReference type="EC" id="2.5.1.18"/>
    </reaction>
</comment>
<keyword evidence="9" id="KW-1185">Reference proteome</keyword>
<organism evidence="8 9">
    <name type="scientific">Penicillium roqueforti (strain FM164)</name>
    <dbReference type="NCBI Taxonomy" id="1365484"/>
    <lineage>
        <taxon>Eukaryota</taxon>
        <taxon>Fungi</taxon>
        <taxon>Dikarya</taxon>
        <taxon>Ascomycota</taxon>
        <taxon>Pezizomycotina</taxon>
        <taxon>Eurotiomycetes</taxon>
        <taxon>Eurotiomycetidae</taxon>
        <taxon>Eurotiales</taxon>
        <taxon>Aspergillaceae</taxon>
        <taxon>Penicillium</taxon>
    </lineage>
</organism>
<evidence type="ECO:0000256" key="2">
    <source>
        <dbReference type="ARBA" id="ARBA00012452"/>
    </source>
</evidence>
<name>W6QUE8_PENRF</name>
<evidence type="ECO:0000256" key="1">
    <source>
        <dbReference type="ARBA" id="ARBA00006494"/>
    </source>
</evidence>
<dbReference type="GO" id="GO:0005739">
    <property type="term" value="C:mitochondrion"/>
    <property type="evidence" value="ECO:0007669"/>
    <property type="project" value="TreeGrafter"/>
</dbReference>
<dbReference type="GO" id="GO:0006749">
    <property type="term" value="P:glutathione metabolic process"/>
    <property type="evidence" value="ECO:0007669"/>
    <property type="project" value="TreeGrafter"/>
</dbReference>
<sequence>MVQLDDGLEAATHGTIDVLQSSSDDTLDLAFVNTAEKPKSVIILYKASYPIPIMAAPKITLYFDIGSPFAWIAFHALKTSPVFAKCDIEYVPVSVRGLFQLCKNTPPLAVKNKAQWLNQERIYWARRFHVPMSEALPEAFPASTSEVQLALCLVAKQCPDKIIPIMDKIYRGFWEEGDANVLTQPGFSPIFESELGPENAKRIMDEFKSTETKDILDENTQQVVNSGGFGLPWFDCIDAQGSKESFWGIDHLGRLVDFLQLDANLDKSFRVLL</sequence>
<evidence type="ECO:0000313" key="8">
    <source>
        <dbReference type="EMBL" id="CDM33157.1"/>
    </source>
</evidence>
<protein>
    <recommendedName>
        <fullName evidence="5">Glutathione S-transferase kappa 1</fullName>
        <ecNumber evidence="2">2.5.1.18</ecNumber>
    </recommendedName>
    <alternativeName>
        <fullName evidence="6">GST class-kappa</fullName>
    </alternativeName>
</protein>
<keyword evidence="3" id="KW-0808">Transferase</keyword>
<evidence type="ECO:0000313" key="9">
    <source>
        <dbReference type="Proteomes" id="UP000030686"/>
    </source>
</evidence>
<dbReference type="Gene3D" id="3.40.30.10">
    <property type="entry name" value="Glutaredoxin"/>
    <property type="match status" value="1"/>
</dbReference>
<dbReference type="STRING" id="1365484.W6QUE8"/>
<dbReference type="OMA" id="RLFWGFD"/>
<dbReference type="EC" id="2.5.1.18" evidence="2"/>
<proteinExistence type="inferred from homology"/>
<reference evidence="8" key="1">
    <citation type="journal article" date="2014" name="Nat. Commun.">
        <title>Multiple recent horizontal transfers of a large genomic region in cheese making fungi.</title>
        <authorList>
            <person name="Cheeseman K."/>
            <person name="Ropars J."/>
            <person name="Renault P."/>
            <person name="Dupont J."/>
            <person name="Gouzy J."/>
            <person name="Branca A."/>
            <person name="Abraham A.L."/>
            <person name="Ceppi M."/>
            <person name="Conseiller E."/>
            <person name="Debuchy R."/>
            <person name="Malagnac F."/>
            <person name="Goarin A."/>
            <person name="Silar P."/>
            <person name="Lacoste S."/>
            <person name="Sallet E."/>
            <person name="Bensimon A."/>
            <person name="Giraud T."/>
            <person name="Brygoo Y."/>
        </authorList>
    </citation>
    <scope>NUCLEOTIDE SEQUENCE [LARGE SCALE GENOMIC DNA]</scope>
    <source>
        <strain evidence="8">FM164</strain>
    </source>
</reference>
<feature type="domain" description="DSBA-like thioredoxin" evidence="7">
    <location>
        <begin position="59"/>
        <end position="260"/>
    </location>
</feature>
<dbReference type="GO" id="GO:0005777">
    <property type="term" value="C:peroxisome"/>
    <property type="evidence" value="ECO:0007669"/>
    <property type="project" value="TreeGrafter"/>
</dbReference>
<dbReference type="GO" id="GO:0004602">
    <property type="term" value="F:glutathione peroxidase activity"/>
    <property type="evidence" value="ECO:0007669"/>
    <property type="project" value="TreeGrafter"/>
</dbReference>
<evidence type="ECO:0000256" key="3">
    <source>
        <dbReference type="ARBA" id="ARBA00022679"/>
    </source>
</evidence>
<dbReference type="AlphaFoldDB" id="W6QUE8"/>
<evidence type="ECO:0000256" key="4">
    <source>
        <dbReference type="ARBA" id="ARBA00047960"/>
    </source>
</evidence>
<dbReference type="SUPFAM" id="SSF52833">
    <property type="entry name" value="Thioredoxin-like"/>
    <property type="match status" value="1"/>
</dbReference>
<gene>
    <name evidence="8" type="ORF">PROQFM164_S02g003309</name>
</gene>
<dbReference type="OrthoDB" id="4664297at2759"/>
<dbReference type="Pfam" id="PF01323">
    <property type="entry name" value="DSBA"/>
    <property type="match status" value="1"/>
</dbReference>
<dbReference type="EMBL" id="HG792016">
    <property type="protein sequence ID" value="CDM33157.1"/>
    <property type="molecule type" value="Genomic_DNA"/>
</dbReference>
<dbReference type="PANTHER" id="PTHR42943">
    <property type="entry name" value="GLUTATHIONE S-TRANSFERASE KAPPA"/>
    <property type="match status" value="1"/>
</dbReference>
<evidence type="ECO:0000259" key="7">
    <source>
        <dbReference type="Pfam" id="PF01323"/>
    </source>
</evidence>
<comment type="similarity">
    <text evidence="1">Belongs to the GST superfamily. Kappa family.</text>
</comment>
<dbReference type="GO" id="GO:0004364">
    <property type="term" value="F:glutathione transferase activity"/>
    <property type="evidence" value="ECO:0007669"/>
    <property type="project" value="UniProtKB-EC"/>
</dbReference>
<dbReference type="InterPro" id="IPR036249">
    <property type="entry name" value="Thioredoxin-like_sf"/>
</dbReference>
<dbReference type="Proteomes" id="UP000030686">
    <property type="component" value="Unassembled WGS sequence"/>
</dbReference>
<evidence type="ECO:0000256" key="6">
    <source>
        <dbReference type="ARBA" id="ARBA00083519"/>
    </source>
</evidence>
<dbReference type="PANTHER" id="PTHR42943:SF2">
    <property type="entry name" value="GLUTATHIONE S-TRANSFERASE KAPPA 1"/>
    <property type="match status" value="1"/>
</dbReference>
<evidence type="ECO:0000256" key="5">
    <source>
        <dbReference type="ARBA" id="ARBA00073833"/>
    </source>
</evidence>
<dbReference type="InterPro" id="IPR001853">
    <property type="entry name" value="DSBA-like_thioredoxin_dom"/>
</dbReference>